<evidence type="ECO:0000259" key="10">
    <source>
        <dbReference type="Pfam" id="PF05199"/>
    </source>
</evidence>
<evidence type="ECO:0000256" key="2">
    <source>
        <dbReference type="ARBA" id="ARBA00010790"/>
    </source>
</evidence>
<dbReference type="Pfam" id="PF00732">
    <property type="entry name" value="GMC_oxred_N"/>
    <property type="match status" value="1"/>
</dbReference>
<evidence type="ECO:0000313" key="12">
    <source>
        <dbReference type="Proteomes" id="UP000183809"/>
    </source>
</evidence>
<keyword evidence="5" id="KW-0560">Oxidoreductase</keyword>
<dbReference type="InterPro" id="IPR000172">
    <property type="entry name" value="GMC_OxRdtase_N"/>
</dbReference>
<comment type="caution">
    <text evidence="11">The sequence shown here is derived from an EMBL/GenBank/DDBJ whole genome shotgun (WGS) entry which is preliminary data.</text>
</comment>
<dbReference type="GO" id="GO:0016614">
    <property type="term" value="F:oxidoreductase activity, acting on CH-OH group of donors"/>
    <property type="evidence" value="ECO:0007669"/>
    <property type="project" value="InterPro"/>
</dbReference>
<feature type="active site" description="Proton donor" evidence="6">
    <location>
        <position position="566"/>
    </location>
</feature>
<organism evidence="11 12">
    <name type="scientific">Diplodia corticola</name>
    <dbReference type="NCBI Taxonomy" id="236234"/>
    <lineage>
        <taxon>Eukaryota</taxon>
        <taxon>Fungi</taxon>
        <taxon>Dikarya</taxon>
        <taxon>Ascomycota</taxon>
        <taxon>Pezizomycotina</taxon>
        <taxon>Dothideomycetes</taxon>
        <taxon>Dothideomycetes incertae sedis</taxon>
        <taxon>Botryosphaeriales</taxon>
        <taxon>Botryosphaeriaceae</taxon>
        <taxon>Diplodia</taxon>
    </lineage>
</organism>
<evidence type="ECO:0000256" key="4">
    <source>
        <dbReference type="ARBA" id="ARBA00022827"/>
    </source>
</evidence>
<reference evidence="11 12" key="1">
    <citation type="submission" date="2016-10" db="EMBL/GenBank/DDBJ databases">
        <title>Proteomics and genomics reveal pathogen-plant mechanisms compatible with a hemibiotrophic lifestyle of Diplodia corticola.</title>
        <authorList>
            <person name="Fernandes I."/>
            <person name="De Jonge R."/>
            <person name="Van De Peer Y."/>
            <person name="Devreese B."/>
            <person name="Alves A."/>
            <person name="Esteves A.C."/>
        </authorList>
    </citation>
    <scope>NUCLEOTIDE SEQUENCE [LARGE SCALE GENOMIC DNA]</scope>
    <source>
        <strain evidence="11 12">CBS 112549</strain>
    </source>
</reference>
<dbReference type="SUPFAM" id="SSF51905">
    <property type="entry name" value="FAD/NAD(P)-binding domain"/>
    <property type="match status" value="1"/>
</dbReference>
<dbReference type="Pfam" id="PF05199">
    <property type="entry name" value="GMC_oxred_C"/>
    <property type="match status" value="1"/>
</dbReference>
<dbReference type="PIRSF" id="PIRSF000137">
    <property type="entry name" value="Alcohol_oxidase"/>
    <property type="match status" value="1"/>
</dbReference>
<protein>
    <submittedName>
        <fullName evidence="11">Glucose oxidase</fullName>
    </submittedName>
</protein>
<comment type="similarity">
    <text evidence="2">Belongs to the GMC oxidoreductase family.</text>
</comment>
<dbReference type="PANTHER" id="PTHR11552:SF201">
    <property type="entry name" value="GLUCOSE-METHANOL-CHOLINE OXIDOREDUCTASE N-TERMINAL DOMAIN-CONTAINING PROTEIN"/>
    <property type="match status" value="1"/>
</dbReference>
<dbReference type="STRING" id="236234.A0A1J9QV41"/>
<dbReference type="SUPFAM" id="SSF54373">
    <property type="entry name" value="FAD-linked reductases, C-terminal domain"/>
    <property type="match status" value="1"/>
</dbReference>
<dbReference type="GO" id="GO:0050660">
    <property type="term" value="F:flavin adenine dinucleotide binding"/>
    <property type="evidence" value="ECO:0007669"/>
    <property type="project" value="InterPro"/>
</dbReference>
<feature type="domain" description="Glucose-methanol-choline oxidoreductase C-terminal" evidence="10">
    <location>
        <begin position="468"/>
        <end position="618"/>
    </location>
</feature>
<proteinExistence type="inferred from homology"/>
<dbReference type="AlphaFoldDB" id="A0A1J9QV41"/>
<evidence type="ECO:0000313" key="11">
    <source>
        <dbReference type="EMBL" id="OJD31842.1"/>
    </source>
</evidence>
<evidence type="ECO:0000256" key="7">
    <source>
        <dbReference type="PIRSR" id="PIRSR000137-2"/>
    </source>
</evidence>
<dbReference type="InterPro" id="IPR012132">
    <property type="entry name" value="GMC_OxRdtase"/>
</dbReference>
<evidence type="ECO:0000256" key="8">
    <source>
        <dbReference type="SAM" id="SignalP"/>
    </source>
</evidence>
<feature type="binding site" evidence="7">
    <location>
        <position position="113"/>
    </location>
    <ligand>
        <name>FAD</name>
        <dbReference type="ChEBI" id="CHEBI:57692"/>
    </ligand>
</feature>
<dbReference type="OrthoDB" id="269227at2759"/>
<dbReference type="Proteomes" id="UP000183809">
    <property type="component" value="Unassembled WGS sequence"/>
</dbReference>
<dbReference type="InterPro" id="IPR007867">
    <property type="entry name" value="GMC_OxRtase_C"/>
</dbReference>
<dbReference type="InterPro" id="IPR036188">
    <property type="entry name" value="FAD/NAD-bd_sf"/>
</dbReference>
<gene>
    <name evidence="11" type="ORF">BKCO1_4400055</name>
</gene>
<feature type="active site" description="Proton acceptor" evidence="6">
    <location>
        <position position="609"/>
    </location>
</feature>
<dbReference type="InterPro" id="IPR027424">
    <property type="entry name" value="Glucose_Oxidase_domain_2"/>
</dbReference>
<dbReference type="Gene3D" id="3.30.560.10">
    <property type="entry name" value="Glucose Oxidase, domain 3"/>
    <property type="match status" value="1"/>
</dbReference>
<accession>A0A1J9QV41</accession>
<dbReference type="RefSeq" id="XP_020128102.1">
    <property type="nucleotide sequence ID" value="XM_020276112.1"/>
</dbReference>
<name>A0A1J9QV41_9PEZI</name>
<feature type="signal peptide" evidence="8">
    <location>
        <begin position="1"/>
        <end position="21"/>
    </location>
</feature>
<keyword evidence="8" id="KW-0732">Signal</keyword>
<evidence type="ECO:0000256" key="3">
    <source>
        <dbReference type="ARBA" id="ARBA00022630"/>
    </source>
</evidence>
<evidence type="ECO:0000256" key="6">
    <source>
        <dbReference type="PIRSR" id="PIRSR000137-1"/>
    </source>
</evidence>
<comment type="cofactor">
    <cofactor evidence="1 7">
        <name>FAD</name>
        <dbReference type="ChEBI" id="CHEBI:57692"/>
    </cofactor>
</comment>
<keyword evidence="12" id="KW-1185">Reference proteome</keyword>
<sequence>MMLPRLILFAFGAALLCGSSGATVATNGSYDYLVVGGGTAGLVVANRLSQDSSVTVAVIEAGGSVFNDPRVQNTTNYGLSLGTELDWQYTTVPQKYAANDIQTYHAGKALGGTSTINGMTYIRSETVQIDAWEKLGNSGWNWDSLYPYYKKSEHFDPPTPSQVANGAAYNPEYHGFDGPLDVGWQYVAPQRNNSAAIIKATWESVGSPYNKDVNGGYMRGFSVWPFTVNATTSIREDAARAYYYPVQDRPNLHVYLNTTALRLTWSDGGKSGANLSASGVEVSSSTVTITTLKAAKEVVVSLGSTRTPCFLEYSGIGNPAILEKYSIPVRISLPTVGENLQDQTNVPIVGALNPNDTTTFLDYPPEVTYATLTDLFPGSNLSALEASVRASIPSYAALNVANSGINPNNATRTAAVATAVEQQERILAAQADLIFSNAATLPLAEILTAPTSAPGLSAAILPTWALLPFGRGSIHISAPSPLGVGANASSPAINPNYFMNPFDNTVQTAAMRLARRALLTAPLADYVVGMTAPTVEEVPLGGGDDDDDDDAAWVAFAKGAYGPNSHPVGTAAMMGRELGGVVDAELRVYGTANVRVVDASVLPWQVCGHLTSTIYAVAERASDIIRGTVGKDGEGEGGS</sequence>
<evidence type="ECO:0000256" key="1">
    <source>
        <dbReference type="ARBA" id="ARBA00001974"/>
    </source>
</evidence>
<feature type="domain" description="Glucose-methanol-choline oxidoreductase N-terminal" evidence="9">
    <location>
        <begin position="30"/>
        <end position="344"/>
    </location>
</feature>
<keyword evidence="3" id="KW-0285">Flavoprotein</keyword>
<dbReference type="PANTHER" id="PTHR11552">
    <property type="entry name" value="GLUCOSE-METHANOL-CHOLINE GMC OXIDOREDUCTASE"/>
    <property type="match status" value="1"/>
</dbReference>
<feature type="chain" id="PRO_5012611217" evidence="8">
    <location>
        <begin position="22"/>
        <end position="639"/>
    </location>
</feature>
<dbReference type="Gene3D" id="4.10.450.10">
    <property type="entry name" value="Glucose Oxidase, domain 2"/>
    <property type="match status" value="1"/>
</dbReference>
<evidence type="ECO:0000256" key="5">
    <source>
        <dbReference type="ARBA" id="ARBA00023002"/>
    </source>
</evidence>
<keyword evidence="4 7" id="KW-0274">FAD</keyword>
<dbReference type="EMBL" id="MNUE01000044">
    <property type="protein sequence ID" value="OJD31842.1"/>
    <property type="molecule type" value="Genomic_DNA"/>
</dbReference>
<dbReference type="Gene3D" id="3.50.50.60">
    <property type="entry name" value="FAD/NAD(P)-binding domain"/>
    <property type="match status" value="1"/>
</dbReference>
<evidence type="ECO:0000259" key="9">
    <source>
        <dbReference type="Pfam" id="PF00732"/>
    </source>
</evidence>
<dbReference type="GeneID" id="31016373"/>